<feature type="chain" id="PRO_5043595983" evidence="2">
    <location>
        <begin position="29"/>
        <end position="552"/>
    </location>
</feature>
<feature type="signal peptide" evidence="2">
    <location>
        <begin position="1"/>
        <end position="28"/>
    </location>
</feature>
<feature type="region of interest" description="Disordered" evidence="1">
    <location>
        <begin position="353"/>
        <end position="409"/>
    </location>
</feature>
<reference evidence="3" key="1">
    <citation type="journal article" date="2023" name="Int. J. Syst. Evol. Microbiol.">
        <title>Collibacillus ludicampi gen. nov., sp. nov., a new soil bacterium of the family Alicyclobacillaceae.</title>
        <authorList>
            <person name="Jojima T."/>
            <person name="Ioku Y."/>
            <person name="Fukuta Y."/>
            <person name="Shirasaka N."/>
            <person name="Matsumura Y."/>
            <person name="Mori M."/>
        </authorList>
    </citation>
    <scope>NUCLEOTIDE SEQUENCE</scope>
    <source>
        <strain evidence="3">TP075</strain>
    </source>
</reference>
<organism evidence="3 4">
    <name type="scientific">Collibacillus ludicampi</name>
    <dbReference type="NCBI Taxonomy" id="2771369"/>
    <lineage>
        <taxon>Bacteria</taxon>
        <taxon>Bacillati</taxon>
        <taxon>Bacillota</taxon>
        <taxon>Bacilli</taxon>
        <taxon>Bacillales</taxon>
        <taxon>Alicyclobacillaceae</taxon>
        <taxon>Collibacillus</taxon>
    </lineage>
</organism>
<name>A0AAV4LIR4_9BACL</name>
<keyword evidence="4" id="KW-1185">Reference proteome</keyword>
<feature type="compositionally biased region" description="Gly residues" evidence="1">
    <location>
        <begin position="364"/>
        <end position="403"/>
    </location>
</feature>
<gene>
    <name evidence="3" type="ORF">DNHGIG_32120</name>
</gene>
<evidence type="ECO:0000313" key="3">
    <source>
        <dbReference type="EMBL" id="GIM47663.1"/>
    </source>
</evidence>
<comment type="caution">
    <text evidence="3">The sequence shown here is derived from an EMBL/GenBank/DDBJ whole genome shotgun (WGS) entry which is preliminary data.</text>
</comment>
<feature type="region of interest" description="Disordered" evidence="1">
    <location>
        <begin position="514"/>
        <end position="539"/>
    </location>
</feature>
<dbReference type="RefSeq" id="WP_282200617.1">
    <property type="nucleotide sequence ID" value="NZ_BOQE01000001.1"/>
</dbReference>
<dbReference type="AlphaFoldDB" id="A0AAV4LIR4"/>
<dbReference type="EMBL" id="BOQE01000001">
    <property type="protein sequence ID" value="GIM47663.1"/>
    <property type="molecule type" value="Genomic_DNA"/>
</dbReference>
<evidence type="ECO:0000256" key="1">
    <source>
        <dbReference type="SAM" id="MobiDB-lite"/>
    </source>
</evidence>
<accession>A0AAV4LIR4</accession>
<dbReference type="Proteomes" id="UP001057291">
    <property type="component" value="Unassembled WGS sequence"/>
</dbReference>
<evidence type="ECO:0000256" key="2">
    <source>
        <dbReference type="SAM" id="SignalP"/>
    </source>
</evidence>
<sequence>MKRETLATLLSSVLIVPATLFSAGSSFSATYGQGVTNPQPLGQTDSQPGYVAYRLQNGQPIPVGKPVDISLSDGIKGNDIPLYWSHNGIDDQVHWIVTNALINGNPVGKILQYDLSTTNVNNGYLLISKQDYPDWVQAVGGVQKYVDTELAKKPNGDQSILADDFNQWTVVPLSDVLNLSGATIDQGYLTSTGGVNMTDQEGVAEGNFNIHPSSPPTSSVTTDQTAYAPGDTVNINLTNTTFAPWTSHHLEALEVTGPNGFDKFLPINDNGNTVQAATGTNFPFTPSDTAVTSLASNAQVQPGSSVTTNESATLDTTGLPAGTYTVKYTMYDEIARPSSSGINGTVISTFTIDPTVKPKTPGGTSTGGGGGGSTGGGGTGGSGGSGGGTGGSGGGTGSGGGGTIIQNPGTSDGDISVKFANYLWNHWPKNGETGHVDMVLTNTNDYDGAGIEYDLKAWSDDNSLFQPIDIEKAVVNVPAGQSVTIPLTYKVQREFKDYKWQGYHIHYTVTIRPHVIPGSPDDPPPPPLNDSDLTNDTAKLDQYIIGPPRLVK</sequence>
<keyword evidence="2" id="KW-0732">Signal</keyword>
<protein>
    <submittedName>
        <fullName evidence="3">Uncharacterized protein</fullName>
    </submittedName>
</protein>
<evidence type="ECO:0000313" key="4">
    <source>
        <dbReference type="Proteomes" id="UP001057291"/>
    </source>
</evidence>
<proteinExistence type="predicted"/>